<name>A0A6A5RKW1_9PLEO</name>
<keyword evidence="1" id="KW-0812">Transmembrane</keyword>
<dbReference type="GeneID" id="54345177"/>
<keyword evidence="1" id="KW-1133">Transmembrane helix</keyword>
<keyword evidence="1" id="KW-0472">Membrane</keyword>
<evidence type="ECO:0000313" key="3">
    <source>
        <dbReference type="Proteomes" id="UP000800082"/>
    </source>
</evidence>
<keyword evidence="3" id="KW-1185">Reference proteome</keyword>
<evidence type="ECO:0000313" key="2">
    <source>
        <dbReference type="EMBL" id="KAF1929071.1"/>
    </source>
</evidence>
<evidence type="ECO:0000256" key="1">
    <source>
        <dbReference type="SAM" id="Phobius"/>
    </source>
</evidence>
<proteinExistence type="predicted"/>
<dbReference type="AlphaFoldDB" id="A0A6A5RKW1"/>
<protein>
    <submittedName>
        <fullName evidence="2">Uncharacterized protein</fullName>
    </submittedName>
</protein>
<accession>A0A6A5RKW1</accession>
<dbReference type="Proteomes" id="UP000800082">
    <property type="component" value="Unassembled WGS sequence"/>
</dbReference>
<reference evidence="2" key="1">
    <citation type="journal article" date="2020" name="Stud. Mycol.">
        <title>101 Dothideomycetes genomes: a test case for predicting lifestyles and emergence of pathogens.</title>
        <authorList>
            <person name="Haridas S."/>
            <person name="Albert R."/>
            <person name="Binder M."/>
            <person name="Bloem J."/>
            <person name="Labutti K."/>
            <person name="Salamov A."/>
            <person name="Andreopoulos B."/>
            <person name="Baker S."/>
            <person name="Barry K."/>
            <person name="Bills G."/>
            <person name="Bluhm B."/>
            <person name="Cannon C."/>
            <person name="Castanera R."/>
            <person name="Culley D."/>
            <person name="Daum C."/>
            <person name="Ezra D."/>
            <person name="Gonzalez J."/>
            <person name="Henrissat B."/>
            <person name="Kuo A."/>
            <person name="Liang C."/>
            <person name="Lipzen A."/>
            <person name="Lutzoni F."/>
            <person name="Magnuson J."/>
            <person name="Mondo S."/>
            <person name="Nolan M."/>
            <person name="Ohm R."/>
            <person name="Pangilinan J."/>
            <person name="Park H.-J."/>
            <person name="Ramirez L."/>
            <person name="Alfaro M."/>
            <person name="Sun H."/>
            <person name="Tritt A."/>
            <person name="Yoshinaga Y."/>
            <person name="Zwiers L.-H."/>
            <person name="Turgeon B."/>
            <person name="Goodwin S."/>
            <person name="Spatafora J."/>
            <person name="Crous P."/>
            <person name="Grigoriev I."/>
        </authorList>
    </citation>
    <scope>NUCLEOTIDE SEQUENCE</scope>
    <source>
        <strain evidence="2">CBS 183.55</strain>
    </source>
</reference>
<dbReference type="RefSeq" id="XP_033449319.1">
    <property type="nucleotide sequence ID" value="XM_033587531.1"/>
</dbReference>
<sequence length="97" mass="10627">MAAPQRPARSWPRGIGAQLLSSLMSCAHSFCAVPLVVPPLLFALVVYFSKSGSHPCHLNCWLVTTITAHTMLRSLSRLNLTTRKASLTSSTPRDTRH</sequence>
<dbReference type="EMBL" id="ML978967">
    <property type="protein sequence ID" value="KAF1929071.1"/>
    <property type="molecule type" value="Genomic_DNA"/>
</dbReference>
<dbReference type="PROSITE" id="PS51257">
    <property type="entry name" value="PROKAR_LIPOPROTEIN"/>
    <property type="match status" value="1"/>
</dbReference>
<gene>
    <name evidence="2" type="ORF">M421DRAFT_145850</name>
</gene>
<organism evidence="2 3">
    <name type="scientific">Didymella exigua CBS 183.55</name>
    <dbReference type="NCBI Taxonomy" id="1150837"/>
    <lineage>
        <taxon>Eukaryota</taxon>
        <taxon>Fungi</taxon>
        <taxon>Dikarya</taxon>
        <taxon>Ascomycota</taxon>
        <taxon>Pezizomycotina</taxon>
        <taxon>Dothideomycetes</taxon>
        <taxon>Pleosporomycetidae</taxon>
        <taxon>Pleosporales</taxon>
        <taxon>Pleosporineae</taxon>
        <taxon>Didymellaceae</taxon>
        <taxon>Didymella</taxon>
    </lineage>
</organism>
<feature type="transmembrane region" description="Helical" evidence="1">
    <location>
        <begin position="27"/>
        <end position="48"/>
    </location>
</feature>